<gene>
    <name evidence="1" type="ORF">EJA19_00005</name>
</gene>
<evidence type="ECO:0000313" key="1">
    <source>
        <dbReference type="EMBL" id="RSK41291.1"/>
    </source>
</evidence>
<reference evidence="1 2" key="1">
    <citation type="submission" date="2018-12" db="EMBL/GenBank/DDBJ databases">
        <title>Mangrovimonas spongiae sp. nov., a novel member of the genus Mangrovimonas isolated from marine sponge.</title>
        <authorList>
            <person name="Zhuang L."/>
            <person name="Luo L."/>
        </authorList>
    </citation>
    <scope>NUCLEOTIDE SEQUENCE [LARGE SCALE GENOMIC DNA]</scope>
    <source>
        <strain evidence="1 2">HN-E26</strain>
    </source>
</reference>
<evidence type="ECO:0000313" key="2">
    <source>
        <dbReference type="Proteomes" id="UP000270620"/>
    </source>
</evidence>
<accession>A0A3R9NZZ0</accession>
<dbReference type="OrthoDB" id="86940at2"/>
<comment type="caution">
    <text evidence="1">The sequence shown here is derived from an EMBL/GenBank/DDBJ whole genome shotgun (WGS) entry which is preliminary data.</text>
</comment>
<protein>
    <submittedName>
        <fullName evidence="1">Uncharacterized protein</fullName>
    </submittedName>
</protein>
<proteinExistence type="predicted"/>
<dbReference type="EMBL" id="RWBG01000001">
    <property type="protein sequence ID" value="RSK41291.1"/>
    <property type="molecule type" value="Genomic_DNA"/>
</dbReference>
<sequence>MKKRILILFFLGFCILGCSQNKESIYPNFIGQNLNSIQNNSDWKVLKKSSGDLNKDGFNDFALILESKDSVLLKRCPDCKLLKNKPRIIVVLLNQNGTEKTIIQNNDFIALGDEGGMLPYLEPELSIEDGLLTIYYQFTRSNQSYTFEFDKNQMIIIKAESNGVHSASGNFENDKYEFKKGEIISETGNISQEKVKTEIIKFNIKPKSLSEFREMLEWKIAENKYL</sequence>
<dbReference type="AlphaFoldDB" id="A0A3R9NZZ0"/>
<keyword evidence="2" id="KW-1185">Reference proteome</keyword>
<name>A0A3R9NZZ0_9FLAO</name>
<dbReference type="Proteomes" id="UP000270620">
    <property type="component" value="Unassembled WGS sequence"/>
</dbReference>
<organism evidence="1 2">
    <name type="scientific">Mangrovimonas spongiae</name>
    <dbReference type="NCBI Taxonomy" id="2494697"/>
    <lineage>
        <taxon>Bacteria</taxon>
        <taxon>Pseudomonadati</taxon>
        <taxon>Bacteroidota</taxon>
        <taxon>Flavobacteriia</taxon>
        <taxon>Flavobacteriales</taxon>
        <taxon>Flavobacteriaceae</taxon>
        <taxon>Mangrovimonas</taxon>
    </lineage>
</organism>
<dbReference type="RefSeq" id="WP_125466292.1">
    <property type="nucleotide sequence ID" value="NZ_RWBG01000001.1"/>
</dbReference>